<name>A0A0E9X9L1_ANGAN</name>
<reference evidence="1" key="2">
    <citation type="journal article" date="2015" name="Fish Shellfish Immunol.">
        <title>Early steps in the European eel (Anguilla anguilla)-Vibrio vulnificus interaction in the gills: Role of the RtxA13 toxin.</title>
        <authorList>
            <person name="Callol A."/>
            <person name="Pajuelo D."/>
            <person name="Ebbesson L."/>
            <person name="Teles M."/>
            <person name="MacKenzie S."/>
            <person name="Amaro C."/>
        </authorList>
    </citation>
    <scope>NUCLEOTIDE SEQUENCE</scope>
</reference>
<proteinExistence type="predicted"/>
<dbReference type="EMBL" id="GBXM01009145">
    <property type="protein sequence ID" value="JAH99432.1"/>
    <property type="molecule type" value="Transcribed_RNA"/>
</dbReference>
<protein>
    <submittedName>
        <fullName evidence="1">Uncharacterized protein</fullName>
    </submittedName>
</protein>
<accession>A0A0E9X9L1</accession>
<reference evidence="1" key="1">
    <citation type="submission" date="2014-11" db="EMBL/GenBank/DDBJ databases">
        <authorList>
            <person name="Amaro Gonzalez C."/>
        </authorList>
    </citation>
    <scope>NUCLEOTIDE SEQUENCE</scope>
</reference>
<evidence type="ECO:0000313" key="1">
    <source>
        <dbReference type="EMBL" id="JAH99432.1"/>
    </source>
</evidence>
<dbReference type="AlphaFoldDB" id="A0A0E9X9L1"/>
<organism evidence="1">
    <name type="scientific">Anguilla anguilla</name>
    <name type="common">European freshwater eel</name>
    <name type="synonym">Muraena anguilla</name>
    <dbReference type="NCBI Taxonomy" id="7936"/>
    <lineage>
        <taxon>Eukaryota</taxon>
        <taxon>Metazoa</taxon>
        <taxon>Chordata</taxon>
        <taxon>Craniata</taxon>
        <taxon>Vertebrata</taxon>
        <taxon>Euteleostomi</taxon>
        <taxon>Actinopterygii</taxon>
        <taxon>Neopterygii</taxon>
        <taxon>Teleostei</taxon>
        <taxon>Anguilliformes</taxon>
        <taxon>Anguillidae</taxon>
        <taxon>Anguilla</taxon>
    </lineage>
</organism>
<sequence length="47" mass="5489">MQKRTNYPTGFNKVYLILSYLKLQHSTAQHSTSTLQHDRETLQHSSV</sequence>